<comment type="similarity">
    <text evidence="1">Belongs to the sigma-70 factor family. ECF subfamily.</text>
</comment>
<sequence length="200" mass="22851">MDIDTLLPALQQHDKQAFASLVRAYHRKLLALASSIVGQAQAEEVLQEAWISAWRALPKFEGRSSLKTWLTRIVINAANSRHRQNKPELSLDAAVEDNPGFWERFHPADGHWSKMPGDWGNENPDQLLEQGELGRCLEKTLNKLPDLQQTVFVLRHVQDLELDEICNVLDISSSNVRVLLHRARLKLFQTVEHFQETGEC</sequence>
<dbReference type="CDD" id="cd06171">
    <property type="entry name" value="Sigma70_r4"/>
    <property type="match status" value="1"/>
</dbReference>
<dbReference type="InterPro" id="IPR014284">
    <property type="entry name" value="RNA_pol_sigma-70_dom"/>
</dbReference>
<evidence type="ECO:0000313" key="8">
    <source>
        <dbReference type="Proteomes" id="UP000295375"/>
    </source>
</evidence>
<dbReference type="RefSeq" id="WP_133588650.1">
    <property type="nucleotide sequence ID" value="NZ_CP037953.1"/>
</dbReference>
<evidence type="ECO:0000259" key="6">
    <source>
        <dbReference type="Pfam" id="PF08281"/>
    </source>
</evidence>
<dbReference type="InterPro" id="IPR013324">
    <property type="entry name" value="RNA_pol_sigma_r3/r4-like"/>
</dbReference>
<dbReference type="Pfam" id="PF08281">
    <property type="entry name" value="Sigma70_r4_2"/>
    <property type="match status" value="1"/>
</dbReference>
<dbReference type="GO" id="GO:0003677">
    <property type="term" value="F:DNA binding"/>
    <property type="evidence" value="ECO:0007669"/>
    <property type="project" value="InterPro"/>
</dbReference>
<dbReference type="Proteomes" id="UP000295375">
    <property type="component" value="Unassembled WGS sequence"/>
</dbReference>
<comment type="caution">
    <text evidence="7">The sequence shown here is derived from an EMBL/GenBank/DDBJ whole genome shotgun (WGS) entry which is preliminary data.</text>
</comment>
<keyword evidence="2" id="KW-0805">Transcription regulation</keyword>
<dbReference type="PANTHER" id="PTHR43133:SF53">
    <property type="entry name" value="ECF RNA POLYMERASE SIGMA-E FACTOR"/>
    <property type="match status" value="1"/>
</dbReference>
<evidence type="ECO:0000256" key="4">
    <source>
        <dbReference type="ARBA" id="ARBA00023163"/>
    </source>
</evidence>
<dbReference type="InterPro" id="IPR036388">
    <property type="entry name" value="WH-like_DNA-bd_sf"/>
</dbReference>
<evidence type="ECO:0000256" key="2">
    <source>
        <dbReference type="ARBA" id="ARBA00023015"/>
    </source>
</evidence>
<keyword evidence="3" id="KW-0731">Sigma factor</keyword>
<dbReference type="PANTHER" id="PTHR43133">
    <property type="entry name" value="RNA POLYMERASE ECF-TYPE SIGMA FACTO"/>
    <property type="match status" value="1"/>
</dbReference>
<feature type="domain" description="RNA polymerase sigma-70 region 2" evidence="5">
    <location>
        <begin position="21"/>
        <end position="86"/>
    </location>
</feature>
<dbReference type="Gene3D" id="1.10.10.10">
    <property type="entry name" value="Winged helix-like DNA-binding domain superfamily/Winged helix DNA-binding domain"/>
    <property type="match status" value="1"/>
</dbReference>
<dbReference type="GO" id="GO:0016987">
    <property type="term" value="F:sigma factor activity"/>
    <property type="evidence" value="ECO:0007669"/>
    <property type="project" value="UniProtKB-KW"/>
</dbReference>
<feature type="domain" description="RNA polymerase sigma factor 70 region 4 type 2" evidence="6">
    <location>
        <begin position="135"/>
        <end position="187"/>
    </location>
</feature>
<evidence type="ECO:0000256" key="1">
    <source>
        <dbReference type="ARBA" id="ARBA00010641"/>
    </source>
</evidence>
<proteinExistence type="inferred from homology"/>
<accession>A0A4R6UWL2</accession>
<dbReference type="AlphaFoldDB" id="A0A4R6UWL2"/>
<dbReference type="SUPFAM" id="SSF88946">
    <property type="entry name" value="Sigma2 domain of RNA polymerase sigma factors"/>
    <property type="match status" value="1"/>
</dbReference>
<dbReference type="Gene3D" id="1.10.1740.10">
    <property type="match status" value="1"/>
</dbReference>
<evidence type="ECO:0000313" key="7">
    <source>
        <dbReference type="EMBL" id="TDQ49915.1"/>
    </source>
</evidence>
<dbReference type="InterPro" id="IPR013249">
    <property type="entry name" value="RNA_pol_sigma70_r4_t2"/>
</dbReference>
<dbReference type="Pfam" id="PF04542">
    <property type="entry name" value="Sigma70_r2"/>
    <property type="match status" value="1"/>
</dbReference>
<dbReference type="SUPFAM" id="SSF88659">
    <property type="entry name" value="Sigma3 and sigma4 domains of RNA polymerase sigma factors"/>
    <property type="match status" value="1"/>
</dbReference>
<dbReference type="InterPro" id="IPR013325">
    <property type="entry name" value="RNA_pol_sigma_r2"/>
</dbReference>
<dbReference type="GO" id="GO:0006352">
    <property type="term" value="P:DNA-templated transcription initiation"/>
    <property type="evidence" value="ECO:0007669"/>
    <property type="project" value="InterPro"/>
</dbReference>
<organism evidence="7 8">
    <name type="scientific">Permianibacter aggregans</name>
    <dbReference type="NCBI Taxonomy" id="1510150"/>
    <lineage>
        <taxon>Bacteria</taxon>
        <taxon>Pseudomonadati</taxon>
        <taxon>Pseudomonadota</taxon>
        <taxon>Gammaproteobacteria</taxon>
        <taxon>Pseudomonadales</taxon>
        <taxon>Pseudomonadaceae</taxon>
        <taxon>Permianibacter</taxon>
    </lineage>
</organism>
<dbReference type="EMBL" id="SNYM01000003">
    <property type="protein sequence ID" value="TDQ49915.1"/>
    <property type="molecule type" value="Genomic_DNA"/>
</dbReference>
<dbReference type="InterPro" id="IPR007627">
    <property type="entry name" value="RNA_pol_sigma70_r2"/>
</dbReference>
<dbReference type="NCBIfam" id="TIGR02937">
    <property type="entry name" value="sigma70-ECF"/>
    <property type="match status" value="1"/>
</dbReference>
<evidence type="ECO:0000259" key="5">
    <source>
        <dbReference type="Pfam" id="PF04542"/>
    </source>
</evidence>
<dbReference type="OrthoDB" id="9782108at2"/>
<gene>
    <name evidence="7" type="ORF">EV696_103290</name>
</gene>
<keyword evidence="8" id="KW-1185">Reference proteome</keyword>
<dbReference type="InterPro" id="IPR039425">
    <property type="entry name" value="RNA_pol_sigma-70-like"/>
</dbReference>
<reference evidence="7 8" key="1">
    <citation type="submission" date="2019-03" db="EMBL/GenBank/DDBJ databases">
        <title>Genomic Encyclopedia of Type Strains, Phase IV (KMG-IV): sequencing the most valuable type-strain genomes for metagenomic binning, comparative biology and taxonomic classification.</title>
        <authorList>
            <person name="Goeker M."/>
        </authorList>
    </citation>
    <scope>NUCLEOTIDE SEQUENCE [LARGE SCALE GENOMIC DNA]</scope>
    <source>
        <strain evidence="7 8">DSM 103792</strain>
    </source>
</reference>
<keyword evidence="4" id="KW-0804">Transcription</keyword>
<evidence type="ECO:0000256" key="3">
    <source>
        <dbReference type="ARBA" id="ARBA00023082"/>
    </source>
</evidence>
<name>A0A4R6UWL2_9GAMM</name>
<protein>
    <submittedName>
        <fullName evidence="7">RNA polymerase sigma-70 factor (ECF subfamily)</fullName>
    </submittedName>
</protein>